<evidence type="ECO:0000313" key="2">
    <source>
        <dbReference type="EnsemblPlants" id="Bo8g107250.1"/>
    </source>
</evidence>
<dbReference type="Pfam" id="PF00646">
    <property type="entry name" value="F-box"/>
    <property type="match status" value="5"/>
</dbReference>
<dbReference type="EnsemblPlants" id="Bo8g107250.1">
    <property type="protein sequence ID" value="Bo8g107250.1"/>
    <property type="gene ID" value="Bo8g107250"/>
</dbReference>
<dbReference type="PANTHER" id="PTHR31900:SF33">
    <property type="entry name" value="PROTEIN WITH RNI-LIKE_FBD-LIKE DOMAIN"/>
    <property type="match status" value="1"/>
</dbReference>
<evidence type="ECO:0000313" key="3">
    <source>
        <dbReference type="Proteomes" id="UP000032141"/>
    </source>
</evidence>
<name>A0A0D3DXH5_BRAOL</name>
<organism evidence="2 3">
    <name type="scientific">Brassica oleracea var. oleracea</name>
    <dbReference type="NCBI Taxonomy" id="109376"/>
    <lineage>
        <taxon>Eukaryota</taxon>
        <taxon>Viridiplantae</taxon>
        <taxon>Streptophyta</taxon>
        <taxon>Embryophyta</taxon>
        <taxon>Tracheophyta</taxon>
        <taxon>Spermatophyta</taxon>
        <taxon>Magnoliopsida</taxon>
        <taxon>eudicotyledons</taxon>
        <taxon>Gunneridae</taxon>
        <taxon>Pentapetalae</taxon>
        <taxon>rosids</taxon>
        <taxon>malvids</taxon>
        <taxon>Brassicales</taxon>
        <taxon>Brassicaceae</taxon>
        <taxon>Brassiceae</taxon>
        <taxon>Brassica</taxon>
    </lineage>
</organism>
<proteinExistence type="predicted"/>
<dbReference type="SUPFAM" id="SSF52047">
    <property type="entry name" value="RNI-like"/>
    <property type="match status" value="4"/>
</dbReference>
<dbReference type="InterPro" id="IPR006566">
    <property type="entry name" value="FBD"/>
</dbReference>
<dbReference type="PANTHER" id="PTHR31900">
    <property type="entry name" value="F-BOX/RNI SUPERFAMILY PROTEIN-RELATED"/>
    <property type="match status" value="1"/>
</dbReference>
<dbReference type="CDD" id="cd22160">
    <property type="entry name" value="F-box_AtFBL13-like"/>
    <property type="match status" value="5"/>
</dbReference>
<dbReference type="InterPro" id="IPR013101">
    <property type="entry name" value="LRR_PRU1-like"/>
</dbReference>
<evidence type="ECO:0000259" key="1">
    <source>
        <dbReference type="PROSITE" id="PS50181"/>
    </source>
</evidence>
<reference evidence="2" key="2">
    <citation type="submission" date="2015-03" db="UniProtKB">
        <authorList>
            <consortium name="EnsemblPlants"/>
        </authorList>
    </citation>
    <scope>IDENTIFICATION</scope>
</reference>
<feature type="domain" description="F-box" evidence="1">
    <location>
        <begin position="997"/>
        <end position="1047"/>
    </location>
</feature>
<dbReference type="InterPro" id="IPR053781">
    <property type="entry name" value="F-box_AtFBL13-like"/>
</dbReference>
<feature type="domain" description="F-box" evidence="1">
    <location>
        <begin position="63"/>
        <end position="99"/>
    </location>
</feature>
<dbReference type="Pfam" id="PF07723">
    <property type="entry name" value="LRR_2"/>
    <property type="match status" value="4"/>
</dbReference>
<dbReference type="Gene3D" id="1.20.1280.50">
    <property type="match status" value="4"/>
</dbReference>
<dbReference type="InterPro" id="IPR050232">
    <property type="entry name" value="FBL13/AtMIF1-like"/>
</dbReference>
<reference evidence="2 3" key="1">
    <citation type="journal article" date="2014" name="Genome Biol.">
        <title>Transcriptome and methylome profiling reveals relics of genome dominance in the mesopolyploid Brassica oleracea.</title>
        <authorList>
            <person name="Parkin I.A."/>
            <person name="Koh C."/>
            <person name="Tang H."/>
            <person name="Robinson S.J."/>
            <person name="Kagale S."/>
            <person name="Clarke W.E."/>
            <person name="Town C.D."/>
            <person name="Nixon J."/>
            <person name="Krishnakumar V."/>
            <person name="Bidwell S.L."/>
            <person name="Denoeud F."/>
            <person name="Belcram H."/>
            <person name="Links M.G."/>
            <person name="Just J."/>
            <person name="Clarke C."/>
            <person name="Bender T."/>
            <person name="Huebert T."/>
            <person name="Mason A.S."/>
            <person name="Pires J.C."/>
            <person name="Barker G."/>
            <person name="Moore J."/>
            <person name="Walley P.G."/>
            <person name="Manoli S."/>
            <person name="Batley J."/>
            <person name="Edwards D."/>
            <person name="Nelson M.N."/>
            <person name="Wang X."/>
            <person name="Paterson A.H."/>
            <person name="King G."/>
            <person name="Bancroft I."/>
            <person name="Chalhoub B."/>
            <person name="Sharpe A.G."/>
        </authorList>
    </citation>
    <scope>NUCLEOTIDE SEQUENCE</scope>
    <source>
        <strain evidence="2 3">cv. TO1000</strain>
    </source>
</reference>
<feature type="domain" description="F-box" evidence="1">
    <location>
        <begin position="2008"/>
        <end position="2044"/>
    </location>
</feature>
<dbReference type="PROSITE" id="PS50181">
    <property type="entry name" value="FBOX"/>
    <property type="match status" value="5"/>
</dbReference>
<dbReference type="InterPro" id="IPR032675">
    <property type="entry name" value="LRR_dom_sf"/>
</dbReference>
<protein>
    <recommendedName>
        <fullName evidence="1">F-box domain-containing protein</fullName>
    </recommendedName>
</protein>
<dbReference type="SUPFAM" id="SSF81383">
    <property type="entry name" value="F-box domain"/>
    <property type="match status" value="5"/>
</dbReference>
<sequence length="2453" mass="279605">MQNRASWSGGKGTSAEVPAITSSSPDYSGFNMVFVWPPGPFSPVSVGRGGIVGLRFRFVMSGRDRISELPESLLTQILSYLPTEQSVQTSVLSKRWENVYLSVPGLDLNCSVIRDEVILSFLSFIDKLLEFSPESSLFKVKVQCRGMLIDGFSDRIGTVIDRGTQHLDVVSSTGYYEDSFGHALPGVDFMPMNLYTSKALVYLKLSSSGLGDPGFVFMPCLRFLHLEEIKWRVHLEKVLSGCPVLEKLTLVRDLDDDDYARTDEEFMVMRVRSQSLKRFSVLPLRQVRDYHSRVECTLEIDAPGLEHMSLGDDQFDSIVVKNLSSLLVVELDIKFFVKVGVLFNTLDVSKSNEIREFLDGISSVGHMIISGMTVHAFEHYSKAGIIPKFNNLSRLEAVFHGKLLQFLPAFLECCPNLKHLILKVVHSEEMDEGLELADVPQCVSSSLECVEIQEKLELEEGKMKATSYFLGNSAVLKKLILSPTAYDPRNVAESEIWEKITPAGDANPIHGSSFVMSGRDRISELPESLLTQILSYLPTNQSVQTSVLSTRWKNLYLSVPGLDLNCSFIRYDADEVFLTFIDKLLEFSPESSLFTVKVKCRDTMIDGFKDRIGTMINRGTQHLDVESSIYYFEDDNSLYPIVDMMPMNLLTSRTLVYLKLSSSGLMDPGFVYMPCLKFMHPEEVKWRVHLEKLLSGCPVLEELTLLRDMDDDYAIGNDEFGVMLVRSQSLKRFSVLPLRQVGDYHSRVECTLEIDAPGLEHMSLGDDQFDSIVVKNLSSLLVVELDIKFFCQVHAFEHYSKAGIIPKFNNLSRLQVVFHGKLLQFLPAFLECCPNLKHLVLIVHSEEMEEGLELTDVPRCVSSTLECVEIQEKLELGEGKMKATSYFLANSAVLKKLILSPTAYDPRNVVESEIWEKVNKLTKRSTGCMAAAAAGTCQLKRMLHHRSCLATSSVFRQRKVITFLSRFRSLPPIESAGDSNPIHGEFLRNPHRVMSGIDRISELPESLLTQILSFLPTKQSVQTSVLSTRWKNLYLNVPGLDLNLSAIPYDADEMLLSFLSFIDKLLESSPESKLFKVKVKCRDTMIDGFRDRIGIMINRGTQHLDVESSTYDIEDDSFHHPCVDFMPMNLYTSKTLVYLKLTSSGLDDPGFVFMPCLKFMHLEEVKWRVHLEKLLSGCPVLEELALLRDLDDDYAVAYDEFTVMRARSQSLTRFRVLPLRQVRDCRSRVYCTLDIDEIRDFLNGISSVRHMIISAKTVKALEYYSQAEMIPKFNNLSRLQAMFHSNLLQFLPAFLEYCPNLKHLVLKVVHSEEMKEGLELTDVPRCVSSTLECVEIQEKLELEEGKMKATSYFLGNSAVLKKLILSPTAYDPRDVLESEIWEKDTYTFRLSDRNILDLSDNYAWYNIQGLSHIALDDSRPPHLYPQLDTCTFRLSDRNILDLSDNYAWYNTQGFRFVMSGLDRISELPESLLTQILSYLPTNQSVQTSVLSKRWENVWLSVPCLDFDLHSSVVPYHDNQVLFTFLDNLLNFSPELSLLKVKVKCRDMMIDGFMERLDDYTNSVTLPCVEFMPMNLYTSKKLVYLKLTSSGLRDPGFVYMPCLKFMHLEEVKWRVHLEKVLSGCPVLEELTLLKDHPTFFITQAPKKQGSANCRNVLSKRWENLYLSVPGLDLDCSSVPYDADKVFLSFVDKLLEFSPESNLFKVKVKYRDTKIDGFSDRIGIMIDRGTQHLDIDSSKCIRFIDGKTLVYLKLKSSGLRDPGVAFMPCIHLEQIKWRVHLAKLISGCPVLEELTLLRDPNGYVRSRVKCTLKIDAPGLEHLSLCDDQICRIVVKNLTSLLVVELDVKFRVLVNTWNALARYSQLGMIPKFNNLSRLQAVFRSKLVQFLPAFLECCPNLKHLILKVLHPEEIEEGLERTDVPQCVSSTLECVEIQEKLELEEGKMKATSYFLGNSAVLKKLILSPTAYDPRNVAESEIWEKVNKLTKRSTRCEFIIRAHGGGFRLVMPGCDMISELPDSLLTQILSYLPTGDSVQTGILSKRWKNLWLSVPALDLNCFLIAYEDDEEVLFTFVERFLEFSPESSLLKVKVRCRPRMIDGFMDRVGTMISRGTQHLDVVSRNCYLEERGIYYACVEFMPMNLYTSKTLVYLKLSSSGLMDPGLVFMPCLRFMHLEEVKWRVHLEKVLSGCPVLEELTLARDTDDDYALRNDEFGVMRVRSRSLKRFSVLPLREVRDYHSRVECTLEIDAPGLEYMSLGEDQFDSIVVKNLTSMIMVNLDIKFVINLYGFFDPWDASKRNEIRGFLNGISSVRHIIISEKTVKALDLYSKGGMIPKFNNLSRLEAVFPSALLQFLPAFLECCPNLKHLVLKVAHSEEMNEGLELTDVPRCVSTTLECVEIKDKFEWEEGKMKVASYFLENSVVLKKLILSPTAYNQNIYEKVNKLPKRSPVCQIIHE</sequence>
<dbReference type="HOGENOM" id="CLU_226880_0_0_1"/>
<dbReference type="OMA" id="DNYAWYN"/>
<feature type="domain" description="F-box" evidence="1">
    <location>
        <begin position="1461"/>
        <end position="1497"/>
    </location>
</feature>
<feature type="domain" description="F-box" evidence="1">
    <location>
        <begin position="519"/>
        <end position="571"/>
    </location>
</feature>
<dbReference type="SMART" id="SM00579">
    <property type="entry name" value="FBD"/>
    <property type="match status" value="5"/>
</dbReference>
<dbReference type="Proteomes" id="UP000032141">
    <property type="component" value="Chromosome C8"/>
</dbReference>
<dbReference type="InterPro" id="IPR001810">
    <property type="entry name" value="F-box_dom"/>
</dbReference>
<keyword evidence="3" id="KW-1185">Reference proteome</keyword>
<dbReference type="Pfam" id="PF08387">
    <property type="entry name" value="FBD"/>
    <property type="match status" value="5"/>
</dbReference>
<dbReference type="SMART" id="SM00256">
    <property type="entry name" value="FBOX"/>
    <property type="match status" value="5"/>
</dbReference>
<dbReference type="Gramene" id="Bo8g107250.1">
    <property type="protein sequence ID" value="Bo8g107250.1"/>
    <property type="gene ID" value="Bo8g107250"/>
</dbReference>
<dbReference type="InterPro" id="IPR036047">
    <property type="entry name" value="F-box-like_dom_sf"/>
</dbReference>
<accession>A0A0D3DXH5</accession>
<dbReference type="Gene3D" id="3.80.10.10">
    <property type="entry name" value="Ribonuclease Inhibitor"/>
    <property type="match status" value="3"/>
</dbReference>